<comment type="caution">
    <text evidence="5">The sequence shown here is derived from an EMBL/GenBank/DDBJ whole genome shotgun (WGS) entry which is preliminary data.</text>
</comment>
<evidence type="ECO:0000313" key="5">
    <source>
        <dbReference type="EMBL" id="TWP49578.1"/>
    </source>
</evidence>
<proteinExistence type="inferred from homology"/>
<accession>A0A563EQR7</accession>
<dbReference type="InterPro" id="IPR016292">
    <property type="entry name" value="Epoxide_hydrolase"/>
</dbReference>
<protein>
    <submittedName>
        <fullName evidence="5">Alpha/beta fold hydrolase</fullName>
    </submittedName>
</protein>
<comment type="similarity">
    <text evidence="1">Belongs to the peptidase S33 family.</text>
</comment>
<evidence type="ECO:0000313" key="6">
    <source>
        <dbReference type="Proteomes" id="UP000316639"/>
    </source>
</evidence>
<gene>
    <name evidence="5" type="ORF">FKR81_23890</name>
</gene>
<dbReference type="InterPro" id="IPR029058">
    <property type="entry name" value="AB_hydrolase_fold"/>
</dbReference>
<evidence type="ECO:0000256" key="1">
    <source>
        <dbReference type="ARBA" id="ARBA00010088"/>
    </source>
</evidence>
<name>A0A563EQR7_9PSEU</name>
<dbReference type="GO" id="GO:0004301">
    <property type="term" value="F:epoxide hydrolase activity"/>
    <property type="evidence" value="ECO:0007669"/>
    <property type="project" value="TreeGrafter"/>
</dbReference>
<keyword evidence="3 5" id="KW-0378">Hydrolase</keyword>
<evidence type="ECO:0000256" key="3">
    <source>
        <dbReference type="ARBA" id="ARBA00022801"/>
    </source>
</evidence>
<dbReference type="GO" id="GO:0097176">
    <property type="term" value="P:epoxide metabolic process"/>
    <property type="evidence" value="ECO:0007669"/>
    <property type="project" value="TreeGrafter"/>
</dbReference>
<keyword evidence="6" id="KW-1185">Reference proteome</keyword>
<dbReference type="PANTHER" id="PTHR21661:SF35">
    <property type="entry name" value="EPOXIDE HYDROLASE"/>
    <property type="match status" value="1"/>
</dbReference>
<feature type="domain" description="Epoxide hydrolase N-terminal" evidence="4">
    <location>
        <begin position="2"/>
        <end position="106"/>
    </location>
</feature>
<organism evidence="5 6">
    <name type="scientific">Lentzea tibetensis</name>
    <dbReference type="NCBI Taxonomy" id="2591470"/>
    <lineage>
        <taxon>Bacteria</taxon>
        <taxon>Bacillati</taxon>
        <taxon>Actinomycetota</taxon>
        <taxon>Actinomycetes</taxon>
        <taxon>Pseudonocardiales</taxon>
        <taxon>Pseudonocardiaceae</taxon>
        <taxon>Lentzea</taxon>
    </lineage>
</organism>
<dbReference type="Gene3D" id="3.40.50.1820">
    <property type="entry name" value="alpha/beta hydrolase"/>
    <property type="match status" value="1"/>
</dbReference>
<dbReference type="Proteomes" id="UP000316639">
    <property type="component" value="Unassembled WGS sequence"/>
</dbReference>
<reference evidence="5 6" key="1">
    <citation type="submission" date="2019-07" db="EMBL/GenBank/DDBJ databases">
        <title>Lentzea xizangensis sp. nov., isolated from Qinghai-Tibetan Plateau Soils.</title>
        <authorList>
            <person name="Huang J."/>
        </authorList>
    </citation>
    <scope>NUCLEOTIDE SEQUENCE [LARGE SCALE GENOMIC DNA]</scope>
    <source>
        <strain evidence="5 6">FXJ1.1311</strain>
    </source>
</reference>
<dbReference type="OrthoDB" id="27092at2"/>
<keyword evidence="2" id="KW-0058">Aromatic hydrocarbons catabolism</keyword>
<dbReference type="AlphaFoldDB" id="A0A563EQR7"/>
<dbReference type="InterPro" id="IPR010497">
    <property type="entry name" value="Epoxide_hydro_N"/>
</dbReference>
<evidence type="ECO:0000259" key="4">
    <source>
        <dbReference type="Pfam" id="PF06441"/>
    </source>
</evidence>
<evidence type="ECO:0000256" key="2">
    <source>
        <dbReference type="ARBA" id="ARBA00022797"/>
    </source>
</evidence>
<dbReference type="RefSeq" id="WP_146354554.1">
    <property type="nucleotide sequence ID" value="NZ_VOBR01000015.1"/>
</dbReference>
<dbReference type="PIRSF" id="PIRSF001112">
    <property type="entry name" value="Epoxide_hydrolase"/>
    <property type="match status" value="1"/>
</dbReference>
<sequence length="364" mass="39820">MENFSIDIPQADLDDLRTRLTHTRWPRELPGNGWTRGVALTELRELVEYWATEYDWRAAEASLNKFPQHVVDFQGQPIHFVHVRSAREAALPLLLIHGWPSTFAEFADVIEPLSRDFHVVVPTIPGFGFSGPVTENGWEVARTAEAFAHVMEQLGYTRYGIQAGDVGAGIAGAISRLGDAVVAMHVNGPGPHPFGGPVSLDGLTGKDVARAERFNAFVASGLGYLQVQATRPKTVGYALNDSPVGQLAWIAEKYREWSDPNSPHAFGIDRDALLTIASIYWFTQAGASSAEYVYESMNAPGTWAAAAAPTGFAVFAADPGIRSIVDPNNEIEHWVEYDAGGHFPAIEVPDLLVEDVRTYFSTRS</sequence>
<dbReference type="EMBL" id="VOBR01000015">
    <property type="protein sequence ID" value="TWP49578.1"/>
    <property type="molecule type" value="Genomic_DNA"/>
</dbReference>
<dbReference type="Pfam" id="PF06441">
    <property type="entry name" value="EHN"/>
    <property type="match status" value="1"/>
</dbReference>
<dbReference type="PANTHER" id="PTHR21661">
    <property type="entry name" value="EPOXIDE HYDROLASE 1-RELATED"/>
    <property type="match status" value="1"/>
</dbReference>
<dbReference type="SUPFAM" id="SSF53474">
    <property type="entry name" value="alpha/beta-Hydrolases"/>
    <property type="match status" value="1"/>
</dbReference>